<feature type="region of interest" description="Disordered" evidence="1">
    <location>
        <begin position="103"/>
        <end position="129"/>
    </location>
</feature>
<comment type="caution">
    <text evidence="2">The sequence shown here is derived from an EMBL/GenBank/DDBJ whole genome shotgun (WGS) entry which is preliminary data.</text>
</comment>
<reference evidence="2" key="1">
    <citation type="submission" date="2020-01" db="EMBL/GenBank/DDBJ databases">
        <authorList>
            <person name="Feng Z.H.Z."/>
        </authorList>
    </citation>
    <scope>NUCLEOTIDE SEQUENCE</scope>
    <source>
        <strain evidence="2">CBS107.38</strain>
    </source>
</reference>
<protein>
    <submittedName>
        <fullName evidence="2">Uncharacterized protein</fullName>
    </submittedName>
</protein>
<feature type="region of interest" description="Disordered" evidence="1">
    <location>
        <begin position="1"/>
        <end position="39"/>
    </location>
</feature>
<evidence type="ECO:0000313" key="2">
    <source>
        <dbReference type="EMBL" id="KAF7681119.1"/>
    </source>
</evidence>
<evidence type="ECO:0000256" key="1">
    <source>
        <dbReference type="SAM" id="MobiDB-lite"/>
    </source>
</evidence>
<dbReference type="RefSeq" id="XP_038790998.1">
    <property type="nucleotide sequence ID" value="XM_038925142.1"/>
</dbReference>
<dbReference type="EMBL" id="JAAABM010000001">
    <property type="protein sequence ID" value="KAF7681119.1"/>
    <property type="molecule type" value="Genomic_DNA"/>
</dbReference>
<keyword evidence="3" id="KW-1185">Reference proteome</keyword>
<sequence>MATASRDALAPAMATRKTASRRQTSKQRVLSAGKSKDPASFEKLENPEATIAGYCGCNDIGIFRRFYLSPLVLPYYIKSLSYQGYSRRTVLSYLGDLPSDRWGSDEDPQKVYPFDKDAQDKDSKDDRNPNYGMALVVCQMLRGLQKGLSSKTPKIDAAKFTELTDCTLPTGPALSKDEVPSFGPFSEIGESALEAHNRCLCLFAHLKYTTSKSQWDRRFHGKSAWDGSVLVSIEYLPDWMRAHQPVAIVDAPDEYTGPPAEVTQSVTVVWKHESKNRKNADHVKEMSDRDELTQVPKCVDVTLTKSMLGPEARDRIREAFKLHKFDAQLEQLTLHQAGNDFPALQANWETIFDTVVRYPDSTFTCLFRLRDDGESTWEYGGPPAVLRDFLEAEHRDVVLKNKPTPEKSEQVLQGFVKNATASIPGKCL</sequence>
<accession>A0A8H7BCN8</accession>
<gene>
    <name evidence="2" type="ORF">GT037_000095</name>
</gene>
<reference evidence="2" key="2">
    <citation type="submission" date="2020-08" db="EMBL/GenBank/DDBJ databases">
        <title>Draft Genome Sequence of Cumin Blight Pathogen Alternaria burnsii.</title>
        <authorList>
            <person name="Feng Z."/>
        </authorList>
    </citation>
    <scope>NUCLEOTIDE SEQUENCE</scope>
    <source>
        <strain evidence="2">CBS107.38</strain>
    </source>
</reference>
<proteinExistence type="predicted"/>
<name>A0A8H7BCN8_9PLEO</name>
<dbReference type="GeneID" id="62198320"/>
<dbReference type="AlphaFoldDB" id="A0A8H7BCN8"/>
<feature type="compositionally biased region" description="Basic and acidic residues" evidence="1">
    <location>
        <begin position="103"/>
        <end position="128"/>
    </location>
</feature>
<organism evidence="2 3">
    <name type="scientific">Alternaria burnsii</name>
    <dbReference type="NCBI Taxonomy" id="1187904"/>
    <lineage>
        <taxon>Eukaryota</taxon>
        <taxon>Fungi</taxon>
        <taxon>Dikarya</taxon>
        <taxon>Ascomycota</taxon>
        <taxon>Pezizomycotina</taxon>
        <taxon>Dothideomycetes</taxon>
        <taxon>Pleosporomycetidae</taxon>
        <taxon>Pleosporales</taxon>
        <taxon>Pleosporineae</taxon>
        <taxon>Pleosporaceae</taxon>
        <taxon>Alternaria</taxon>
        <taxon>Alternaria sect. Alternaria</taxon>
    </lineage>
</organism>
<evidence type="ECO:0000313" key="3">
    <source>
        <dbReference type="Proteomes" id="UP000596902"/>
    </source>
</evidence>
<dbReference type="Proteomes" id="UP000596902">
    <property type="component" value="Unassembled WGS sequence"/>
</dbReference>